<keyword evidence="2" id="KW-1185">Reference proteome</keyword>
<organism evidence="1 2">
    <name type="scientific">Membranihabitans marinus</name>
    <dbReference type="NCBI Taxonomy" id="1227546"/>
    <lineage>
        <taxon>Bacteria</taxon>
        <taxon>Pseudomonadati</taxon>
        <taxon>Bacteroidota</taxon>
        <taxon>Saprospiria</taxon>
        <taxon>Saprospirales</taxon>
        <taxon>Saprospiraceae</taxon>
        <taxon>Membranihabitans</taxon>
    </lineage>
</organism>
<dbReference type="Proteomes" id="UP000753961">
    <property type="component" value="Unassembled WGS sequence"/>
</dbReference>
<proteinExistence type="predicted"/>
<gene>
    <name evidence="1" type="ORF">KUV50_15130</name>
</gene>
<dbReference type="RefSeq" id="WP_222581021.1">
    <property type="nucleotide sequence ID" value="NZ_JAHVHU010000015.1"/>
</dbReference>
<dbReference type="Gene3D" id="3.20.20.80">
    <property type="entry name" value="Glycosidases"/>
    <property type="match status" value="1"/>
</dbReference>
<accession>A0A953HRB4</accession>
<sequence>MKDFLFLLFGLFYTFLAIGQADPCAEVKIVQGEPTLFVDGSKVPPFAYMSYLGKPKYYQEMSDARVRLFNVPAYLGDQGINSTSGIGVFRPSMWIGPGQYDLSPLYKDMDEIISSAADPLIVIRIHLDPPIWWERRNKDELCLLPDLSIHRVSLFSEKWRMEAGAALKAIVEELKSDQRYSKYLLGIHVAGGMTEEWFYHYKDYFYDDSMARKTAYRKWLRKQYGDSVEKLRTAWNQPSVTFDNAMLEDISGKHRTEGWRDPVEDQPFFDAFDFQAENMVNNIIYFCKIVKEASDGCLLTGAFYGYHYFVTSPQRGHGALSKLLECPDLDYLSSPNDYKRVSGEDWPPMAAIGSIQLHGKLWLAENDTRTYLTTLLKEKAPEVDPGGDWYTQGVWLGPESPELSHSLVLKNLGRMLAGGYGGWWFDMWGGWFSDSTMLSMIADGVEAVFKEDTKVHLKPEVAVVVDERLSFWDKSFGQQTAHMLQNRYALGKSGTPYKLFLRTDLERLSENEYKAIWLLGIPDLNPDEQKIVKLWWSNKKAVFYTNLHSTVQFSNDAREINYDQTVFSPEEIAEFWQSAGVHRYSAPGTVIYAGKRWLTIHSGTGGEQVIRWPGDYEVRNRFTNQLITSKNRMSQVDMKPGETCLFELAPIVD</sequence>
<evidence type="ECO:0000313" key="1">
    <source>
        <dbReference type="EMBL" id="MBY5959483.1"/>
    </source>
</evidence>
<protein>
    <recommendedName>
        <fullName evidence="3">Beta-galactosidase</fullName>
    </recommendedName>
</protein>
<name>A0A953HRB4_9BACT</name>
<dbReference type="EMBL" id="JAHVHU010000015">
    <property type="protein sequence ID" value="MBY5959483.1"/>
    <property type="molecule type" value="Genomic_DNA"/>
</dbReference>
<dbReference type="AlphaFoldDB" id="A0A953HRB4"/>
<comment type="caution">
    <text evidence="1">The sequence shown here is derived from an EMBL/GenBank/DDBJ whole genome shotgun (WGS) entry which is preliminary data.</text>
</comment>
<evidence type="ECO:0000313" key="2">
    <source>
        <dbReference type="Proteomes" id="UP000753961"/>
    </source>
</evidence>
<evidence type="ECO:0008006" key="3">
    <source>
        <dbReference type="Google" id="ProtNLM"/>
    </source>
</evidence>
<reference evidence="1" key="1">
    <citation type="submission" date="2021-06" db="EMBL/GenBank/DDBJ databases">
        <title>44 bacteria genomes isolated from Dapeng, Shenzhen.</title>
        <authorList>
            <person name="Zheng W."/>
            <person name="Yu S."/>
            <person name="Huang Y."/>
        </authorList>
    </citation>
    <scope>NUCLEOTIDE SEQUENCE</scope>
    <source>
        <strain evidence="1">DP5N28-2</strain>
    </source>
</reference>